<evidence type="ECO:0000256" key="1">
    <source>
        <dbReference type="ARBA" id="ARBA00006432"/>
    </source>
</evidence>
<dbReference type="InterPro" id="IPR042099">
    <property type="entry name" value="ANL_N_sf"/>
</dbReference>
<keyword evidence="6" id="KW-1185">Reference proteome</keyword>
<sequence length="436" mass="43960">MPVFREVMAHAADHPHRVAVRYGDAVRTYAQLAAGAEAARPDVEPGALVPLTDGDPLALLTGLLAADGAGAVPLVCDPAWRPEHRRAMLGALPATVGAAATHDLAWAGFTSGSTGRPRVVVRSRSSWTGSFAATGRLTGIGPDDTVLVPGSLSWSLTAFATAHALAAGATVLLTGDWSAPALRAALPAADVAHLVPHRLATALEAAGGRGRLRTAVVGGAALGTALRDRAADAGVGVVAYYGATELSFVAVDPDGAGLRPFDEVEIALRPAAPGLAEVWVRSPWLAHGYLGDGGPLRRDDDGWATVGDLADADADGDGDGPLVLRGRADGAILTGGATVVPEDVEAVLAAVPGVDGVVVIGVPHAGLGEVVAAVVRGAGVTRAALEAVARERLAPAQRPRRWLAVDDLPRTPVGKPARAQVGAGVASGALAARPLT</sequence>
<evidence type="ECO:0000256" key="2">
    <source>
        <dbReference type="ARBA" id="ARBA00022598"/>
    </source>
</evidence>
<dbReference type="AlphaFoldDB" id="A0A4R4RG57"/>
<dbReference type="SUPFAM" id="SSF56801">
    <property type="entry name" value="Acetyl-CoA synthetase-like"/>
    <property type="match status" value="1"/>
</dbReference>
<evidence type="ECO:0000313" key="5">
    <source>
        <dbReference type="EMBL" id="TDC48254.1"/>
    </source>
</evidence>
<dbReference type="PANTHER" id="PTHR43201:SF5">
    <property type="entry name" value="MEDIUM-CHAIN ACYL-COA LIGASE ACSF2, MITOCHONDRIAL"/>
    <property type="match status" value="1"/>
</dbReference>
<dbReference type="Pfam" id="PF13193">
    <property type="entry name" value="AMP-binding_C"/>
    <property type="match status" value="1"/>
</dbReference>
<dbReference type="InterPro" id="IPR000873">
    <property type="entry name" value="AMP-dep_synth/lig_dom"/>
</dbReference>
<feature type="domain" description="AMP-binding enzyme C-terminal" evidence="4">
    <location>
        <begin position="344"/>
        <end position="415"/>
    </location>
</feature>
<dbReference type="PANTHER" id="PTHR43201">
    <property type="entry name" value="ACYL-COA SYNTHETASE"/>
    <property type="match status" value="1"/>
</dbReference>
<evidence type="ECO:0000259" key="4">
    <source>
        <dbReference type="Pfam" id="PF13193"/>
    </source>
</evidence>
<dbReference type="GO" id="GO:0006631">
    <property type="term" value="P:fatty acid metabolic process"/>
    <property type="evidence" value="ECO:0007669"/>
    <property type="project" value="TreeGrafter"/>
</dbReference>
<name>A0A4R4RG57_9ACTN</name>
<evidence type="ECO:0000313" key="6">
    <source>
        <dbReference type="Proteomes" id="UP000295621"/>
    </source>
</evidence>
<organism evidence="5 6">
    <name type="scientific">Jiangella ureilytica</name>
    <dbReference type="NCBI Taxonomy" id="2530374"/>
    <lineage>
        <taxon>Bacteria</taxon>
        <taxon>Bacillati</taxon>
        <taxon>Actinomycetota</taxon>
        <taxon>Actinomycetes</taxon>
        <taxon>Jiangellales</taxon>
        <taxon>Jiangellaceae</taxon>
        <taxon>Jiangella</taxon>
    </lineage>
</organism>
<dbReference type="InterPro" id="IPR045851">
    <property type="entry name" value="AMP-bd_C_sf"/>
</dbReference>
<dbReference type="RefSeq" id="WP_131986361.1">
    <property type="nucleotide sequence ID" value="NZ_SMKL01000059.1"/>
</dbReference>
<protein>
    <recommendedName>
        <fullName evidence="7">Long-chain fatty acid--CoA ligase</fullName>
    </recommendedName>
</protein>
<dbReference type="Proteomes" id="UP000295621">
    <property type="component" value="Unassembled WGS sequence"/>
</dbReference>
<gene>
    <name evidence="5" type="ORF">E1212_21810</name>
</gene>
<dbReference type="InterPro" id="IPR025110">
    <property type="entry name" value="AMP-bd_C"/>
</dbReference>
<dbReference type="OrthoDB" id="5240965at2"/>
<evidence type="ECO:0008006" key="7">
    <source>
        <dbReference type="Google" id="ProtNLM"/>
    </source>
</evidence>
<accession>A0A4R4RG57</accession>
<dbReference type="EMBL" id="SMKL01000059">
    <property type="protein sequence ID" value="TDC48254.1"/>
    <property type="molecule type" value="Genomic_DNA"/>
</dbReference>
<dbReference type="Gene3D" id="3.40.50.12780">
    <property type="entry name" value="N-terminal domain of ligase-like"/>
    <property type="match status" value="2"/>
</dbReference>
<dbReference type="Gene3D" id="3.30.300.30">
    <property type="match status" value="1"/>
</dbReference>
<dbReference type="GO" id="GO:0031956">
    <property type="term" value="F:medium-chain fatty acid-CoA ligase activity"/>
    <property type="evidence" value="ECO:0007669"/>
    <property type="project" value="TreeGrafter"/>
</dbReference>
<evidence type="ECO:0000259" key="3">
    <source>
        <dbReference type="Pfam" id="PF00501"/>
    </source>
</evidence>
<dbReference type="Pfam" id="PF00501">
    <property type="entry name" value="AMP-binding"/>
    <property type="match status" value="1"/>
</dbReference>
<keyword evidence="2" id="KW-0436">Ligase</keyword>
<comment type="similarity">
    <text evidence="1">Belongs to the ATP-dependent AMP-binding enzyme family.</text>
</comment>
<proteinExistence type="inferred from homology"/>
<feature type="domain" description="AMP-dependent synthetase/ligase" evidence="3">
    <location>
        <begin position="99"/>
        <end position="290"/>
    </location>
</feature>
<comment type="caution">
    <text evidence="5">The sequence shown here is derived from an EMBL/GenBank/DDBJ whole genome shotgun (WGS) entry which is preliminary data.</text>
</comment>
<reference evidence="5 6" key="1">
    <citation type="submission" date="2019-02" db="EMBL/GenBank/DDBJ databases">
        <title>Draft genome sequences of novel Actinobacteria.</title>
        <authorList>
            <person name="Sahin N."/>
            <person name="Ay H."/>
            <person name="Saygin H."/>
        </authorList>
    </citation>
    <scope>NUCLEOTIDE SEQUENCE [LARGE SCALE GENOMIC DNA]</scope>
    <source>
        <strain evidence="5 6">KC603</strain>
    </source>
</reference>